<feature type="domain" description="Ice-binding protein C-terminal" evidence="2">
    <location>
        <begin position="186"/>
        <end position="210"/>
    </location>
</feature>
<dbReference type="AlphaFoldDB" id="A0A1H5TAA7"/>
<name>A0A1H5TAA7_9BACT</name>
<evidence type="ECO:0000259" key="2">
    <source>
        <dbReference type="Pfam" id="PF07589"/>
    </source>
</evidence>
<keyword evidence="1" id="KW-0732">Signal</keyword>
<organism evidence="3 4">
    <name type="scientific">Bryocella elongata</name>
    <dbReference type="NCBI Taxonomy" id="863522"/>
    <lineage>
        <taxon>Bacteria</taxon>
        <taxon>Pseudomonadati</taxon>
        <taxon>Acidobacteriota</taxon>
        <taxon>Terriglobia</taxon>
        <taxon>Terriglobales</taxon>
        <taxon>Acidobacteriaceae</taxon>
        <taxon>Bryocella</taxon>
    </lineage>
</organism>
<reference evidence="3 4" key="1">
    <citation type="submission" date="2016-10" db="EMBL/GenBank/DDBJ databases">
        <authorList>
            <person name="de Groot N.N."/>
        </authorList>
    </citation>
    <scope>NUCLEOTIDE SEQUENCE [LARGE SCALE GENOMIC DNA]</scope>
    <source>
        <strain evidence="3 4">DSM 22489</strain>
    </source>
</reference>
<evidence type="ECO:0000313" key="4">
    <source>
        <dbReference type="Proteomes" id="UP000236728"/>
    </source>
</evidence>
<feature type="signal peptide" evidence="1">
    <location>
        <begin position="1"/>
        <end position="25"/>
    </location>
</feature>
<evidence type="ECO:0000313" key="3">
    <source>
        <dbReference type="EMBL" id="SEF59753.1"/>
    </source>
</evidence>
<sequence>MKSFRLAGVGAACFCLMFGSAAARASEVTSISNGTVYTIPSVNQQGAGPETVATGITWTSTNSGAVFGYSDTYGFNDNGIWNGLSMAGVNSSSDSMTFTFSDSVSAAGAFINYSPSWGNPTIAVYDTNGNLIESEILDFAVADGPDAINEGYFYGFQESTADIGSFTITGAYAGVSEITLSGSVAATPEPGALVLLGTGLLGMGGVFSRRRSRSIA</sequence>
<proteinExistence type="predicted"/>
<dbReference type="Proteomes" id="UP000236728">
    <property type="component" value="Unassembled WGS sequence"/>
</dbReference>
<evidence type="ECO:0000256" key="1">
    <source>
        <dbReference type="SAM" id="SignalP"/>
    </source>
</evidence>
<dbReference type="InterPro" id="IPR013424">
    <property type="entry name" value="Ice-binding_C"/>
</dbReference>
<dbReference type="RefSeq" id="WP_200821455.1">
    <property type="nucleotide sequence ID" value="NZ_FNVA01000001.1"/>
</dbReference>
<dbReference type="Pfam" id="PF07589">
    <property type="entry name" value="PEP-CTERM"/>
    <property type="match status" value="1"/>
</dbReference>
<dbReference type="NCBIfam" id="TIGR02595">
    <property type="entry name" value="PEP_CTERM"/>
    <property type="match status" value="1"/>
</dbReference>
<accession>A0A1H5TAA7</accession>
<keyword evidence="4" id="KW-1185">Reference proteome</keyword>
<protein>
    <submittedName>
        <fullName evidence="3">PEP-CTERM protein-sorting domain-containing protein/MYXO-CTERM domain-containing protein</fullName>
    </submittedName>
</protein>
<gene>
    <name evidence="3" type="ORF">SAMN05421819_0537</name>
</gene>
<dbReference type="EMBL" id="FNVA01000001">
    <property type="protein sequence ID" value="SEF59753.1"/>
    <property type="molecule type" value="Genomic_DNA"/>
</dbReference>
<feature type="chain" id="PRO_5009284855" evidence="1">
    <location>
        <begin position="26"/>
        <end position="216"/>
    </location>
</feature>